<dbReference type="InterPro" id="IPR035895">
    <property type="entry name" value="HPr-like_sf"/>
</dbReference>
<evidence type="ECO:0000256" key="6">
    <source>
        <dbReference type="ARBA" id="ARBA00004496"/>
    </source>
</evidence>
<dbReference type="InterPro" id="IPR036637">
    <property type="entry name" value="Phosphohistidine_dom_sf"/>
</dbReference>
<dbReference type="PRINTS" id="PR01736">
    <property type="entry name" value="PHPHTRNFRASE"/>
</dbReference>
<evidence type="ECO:0000313" key="22">
    <source>
        <dbReference type="EMBL" id="GGN79689.1"/>
    </source>
</evidence>
<comment type="subunit">
    <text evidence="19">Homodimer. The dihydroxyacetone kinase complex is composed of a homodimer of DhaM, a homodimer of DhaK and the subunit DhaL.</text>
</comment>
<keyword evidence="23" id="KW-1185">Reference proteome</keyword>
<dbReference type="PROSITE" id="PS00742">
    <property type="entry name" value="PEP_ENZYMES_2"/>
    <property type="match status" value="1"/>
</dbReference>
<gene>
    <name evidence="22" type="ORF">GCM10011610_28300</name>
</gene>
<keyword evidence="18" id="KW-0460">Magnesium</keyword>
<evidence type="ECO:0000256" key="4">
    <source>
        <dbReference type="ARBA" id="ARBA00002788"/>
    </source>
</evidence>
<evidence type="ECO:0000259" key="21">
    <source>
        <dbReference type="PROSITE" id="PS51350"/>
    </source>
</evidence>
<dbReference type="Gene3D" id="3.20.20.60">
    <property type="entry name" value="Phosphoenolpyruvate-binding domains"/>
    <property type="match status" value="1"/>
</dbReference>
<dbReference type="InterPro" id="IPR004701">
    <property type="entry name" value="PTS_EIIA_man-typ"/>
</dbReference>
<feature type="domain" description="HPr" evidence="21">
    <location>
        <begin position="172"/>
        <end position="262"/>
    </location>
</feature>
<dbReference type="InterPro" id="IPR015813">
    <property type="entry name" value="Pyrv/PenolPyrv_kinase-like_dom"/>
</dbReference>
<dbReference type="InterPro" id="IPR036662">
    <property type="entry name" value="PTS_EIIA_man-typ_sf"/>
</dbReference>
<dbReference type="InterPro" id="IPR001020">
    <property type="entry name" value="PTS_HPr_His_P_site"/>
</dbReference>
<dbReference type="PANTHER" id="PTHR46244:SF6">
    <property type="entry name" value="PHOSPHOENOLPYRUVATE-PROTEIN PHOSPHOTRANSFERASE"/>
    <property type="match status" value="1"/>
</dbReference>
<dbReference type="SUPFAM" id="SSF47831">
    <property type="entry name" value="Enzyme I of the PEP:sugar phosphotransferase system HPr-binding (sub)domain"/>
    <property type="match status" value="1"/>
</dbReference>
<dbReference type="PRINTS" id="PR00107">
    <property type="entry name" value="PHOSPHOCPHPR"/>
</dbReference>
<feature type="domain" description="PTS EIIA type-4" evidence="20">
    <location>
        <begin position="1"/>
        <end position="131"/>
    </location>
</feature>
<protein>
    <recommendedName>
        <fullName evidence="10">Phosphocarrier protein HPr</fullName>
        <ecNumber evidence="8">2.7.1.121</ecNumber>
        <ecNumber evidence="9">2.7.3.9</ecNumber>
    </recommendedName>
</protein>
<keyword evidence="14" id="KW-0808">Transferase</keyword>
<dbReference type="InterPro" id="IPR008731">
    <property type="entry name" value="PTS_EIN"/>
</dbReference>
<comment type="catalytic activity">
    <reaction evidence="1">
        <text>L-histidyl-[protein] + phosphoenolpyruvate = N(pros)-phospho-L-histidyl-[protein] + pyruvate</text>
        <dbReference type="Rhea" id="RHEA:23880"/>
        <dbReference type="Rhea" id="RHEA-COMP:9745"/>
        <dbReference type="Rhea" id="RHEA-COMP:9746"/>
        <dbReference type="ChEBI" id="CHEBI:15361"/>
        <dbReference type="ChEBI" id="CHEBI:29979"/>
        <dbReference type="ChEBI" id="CHEBI:58702"/>
        <dbReference type="ChEBI" id="CHEBI:64837"/>
        <dbReference type="EC" id="2.7.3.9"/>
    </reaction>
</comment>
<dbReference type="Pfam" id="PF00381">
    <property type="entry name" value="PTS-HPr"/>
    <property type="match status" value="1"/>
</dbReference>
<dbReference type="EC" id="2.7.1.121" evidence="8"/>
<dbReference type="PROSITE" id="PS00369">
    <property type="entry name" value="PTS_HPR_HIS"/>
    <property type="match status" value="1"/>
</dbReference>
<evidence type="ECO:0000256" key="18">
    <source>
        <dbReference type="ARBA" id="ARBA00022842"/>
    </source>
</evidence>
<evidence type="ECO:0000256" key="16">
    <source>
        <dbReference type="ARBA" id="ARBA00022723"/>
    </source>
</evidence>
<comment type="similarity">
    <text evidence="7">Belongs to the PEP-utilizing enzyme family.</text>
</comment>
<evidence type="ECO:0000256" key="8">
    <source>
        <dbReference type="ARBA" id="ARBA00012095"/>
    </source>
</evidence>
<dbReference type="SUPFAM" id="SSF55594">
    <property type="entry name" value="HPr-like"/>
    <property type="match status" value="1"/>
</dbReference>
<dbReference type="InterPro" id="IPR036618">
    <property type="entry name" value="PtsI_HPr-bd_sf"/>
</dbReference>
<keyword evidence="11" id="KW-0813">Transport</keyword>
<dbReference type="PROSITE" id="PS51350">
    <property type="entry name" value="PTS_HPR_DOM"/>
    <property type="match status" value="1"/>
</dbReference>
<dbReference type="InterPro" id="IPR023151">
    <property type="entry name" value="PEP_util_CS"/>
</dbReference>
<dbReference type="Gene3D" id="3.30.1340.10">
    <property type="entry name" value="HPr-like"/>
    <property type="match status" value="1"/>
</dbReference>
<comment type="catalytic activity">
    <reaction evidence="2">
        <text>dihydroxyacetone + phosphoenolpyruvate = dihydroxyacetone phosphate + pyruvate</text>
        <dbReference type="Rhea" id="RHEA:18381"/>
        <dbReference type="ChEBI" id="CHEBI:15361"/>
        <dbReference type="ChEBI" id="CHEBI:16016"/>
        <dbReference type="ChEBI" id="CHEBI:57642"/>
        <dbReference type="ChEBI" id="CHEBI:58702"/>
        <dbReference type="EC" id="2.7.1.121"/>
    </reaction>
</comment>
<comment type="caution">
    <text evidence="22">The sequence shown here is derived from an EMBL/GenBank/DDBJ whole genome shotgun (WGS) entry which is preliminary data.</text>
</comment>
<name>A0ABQ2KFS0_9NOCA</name>
<comment type="function">
    <text evidence="5">General (non sugar-specific) component of the phosphoenolpyruvate-dependent sugar phosphotransferase system (sugar PTS). This major carbohydrate active-transport system catalyzes the phosphorylation of incoming sugar substrates concomitantly with their translocation across the cell membrane. The phosphoryl group from phosphoenolpyruvate (PEP) is transferred to the phosphoryl carrier protein HPr by enzyme I. Phospho-HPr then transfers it to the PTS EIIA domain.</text>
</comment>
<evidence type="ECO:0000259" key="20">
    <source>
        <dbReference type="PROSITE" id="PS51096"/>
    </source>
</evidence>
<evidence type="ECO:0000256" key="9">
    <source>
        <dbReference type="ARBA" id="ARBA00012232"/>
    </source>
</evidence>
<evidence type="ECO:0000256" key="13">
    <source>
        <dbReference type="ARBA" id="ARBA00022597"/>
    </source>
</evidence>
<dbReference type="Pfam" id="PF05524">
    <property type="entry name" value="PEP-utilisers_N"/>
    <property type="match status" value="1"/>
</dbReference>
<evidence type="ECO:0000256" key="11">
    <source>
        <dbReference type="ARBA" id="ARBA00022448"/>
    </source>
</evidence>
<dbReference type="InterPro" id="IPR050499">
    <property type="entry name" value="PEP-utilizing_PTS_enzyme"/>
</dbReference>
<dbReference type="Gene3D" id="1.10.274.10">
    <property type="entry name" value="PtsI, HPr-binding domain"/>
    <property type="match status" value="1"/>
</dbReference>
<dbReference type="InterPro" id="IPR008279">
    <property type="entry name" value="PEP-util_enz_mobile_dom"/>
</dbReference>
<dbReference type="Proteomes" id="UP000658127">
    <property type="component" value="Unassembled WGS sequence"/>
</dbReference>
<comment type="subcellular location">
    <subcellularLocation>
        <location evidence="6">Cytoplasm</location>
    </subcellularLocation>
</comment>
<dbReference type="PANTHER" id="PTHR46244">
    <property type="entry name" value="PHOSPHOENOLPYRUVATE-PROTEIN PHOSPHOTRANSFERASE"/>
    <property type="match status" value="1"/>
</dbReference>
<dbReference type="InterPro" id="IPR000032">
    <property type="entry name" value="HPr-like"/>
</dbReference>
<dbReference type="CDD" id="cd00367">
    <property type="entry name" value="PTS-HPr_like"/>
    <property type="match status" value="1"/>
</dbReference>
<dbReference type="Gene3D" id="3.50.30.10">
    <property type="entry name" value="Phosphohistidine domain"/>
    <property type="match status" value="1"/>
</dbReference>
<evidence type="ECO:0000256" key="2">
    <source>
        <dbReference type="ARBA" id="ARBA00001113"/>
    </source>
</evidence>
<sequence length="824" mass="84197">MIGIVVVSHSHTLAHAAVALAGEMLGGQPVRIEIAAGLDEQTFGTDAVAVSEAIAAADSGDGVLVLMDMGSAVLSAELALDLLADDHRVRLCAAPFVEGLIAAAVSASGGADLDEAAAEASNALAGKQTHLDADAGSAPSGISESGRVQRAAEIARVIEWNGRGFVAESAPVSRAEFVVDNPHGLHARPAARLVGAVRGLDSSVLLGNLTTGAGPAPASSLSRIAALGALAGHRLEVAATGADAAEAVDRVLALAARHFDEAPGLVTEAAPVARGTGPLPASPGIGIGPSWQLAAAQFDTADLDDPGRAETPAGERRRLDAAIGRVRAEIDRLRVTAGTEAGIFEAHQVLLDDTEVLDAVHSRISAGMGAAHAWARVLDDGAAELDRLPDEYQRARAGDLRAVRDQVLAELTGRATRTVSRAGVLVAADLTPAQAAALDPAQVMGIVLANGSPTAHSTILVRAHGIPAVVGAGRRVLETAAGTTVALDGQTGALVIDPDPAVLAEFTEHAVAQRLQRAAALAAAGKPAVTRDGVTVHVAANISDLADASAAVRNGADLAGLVRTEFLFLGRADAPSIDEQEQAYRALAEALDGRKLILRTLDVGGDKPLPYIEQAPEANPFLGMRGIRLTLARPELLRDQLTAIGRVAADHPVGVMFPMVTQLSELLAARLMLSEVVPPDIPLDIGIMVEVPATAAKTAAFADHVDFLSIGTNDLTQYAMAAERGNESLGSLADPLDPGVLHLIDMVSRAATGRARVAVCGEAAADPAAAPILLGLGVHELSVGPPAIPLVKAAVRELDSTSCRALATRALTCSSAEEVRALIP</sequence>
<dbReference type="SUPFAM" id="SSF53062">
    <property type="entry name" value="PTS system fructose IIA component-like"/>
    <property type="match status" value="1"/>
</dbReference>
<evidence type="ECO:0000256" key="7">
    <source>
        <dbReference type="ARBA" id="ARBA00007837"/>
    </source>
</evidence>
<evidence type="ECO:0000256" key="12">
    <source>
        <dbReference type="ARBA" id="ARBA00022490"/>
    </source>
</evidence>
<evidence type="ECO:0000256" key="15">
    <source>
        <dbReference type="ARBA" id="ARBA00022683"/>
    </source>
</evidence>
<evidence type="ECO:0000256" key="10">
    <source>
        <dbReference type="ARBA" id="ARBA00020422"/>
    </source>
</evidence>
<dbReference type="InterPro" id="IPR006318">
    <property type="entry name" value="PTS_EI-like"/>
</dbReference>
<dbReference type="SUPFAM" id="SSF51621">
    <property type="entry name" value="Phosphoenolpyruvate/pyruvate domain"/>
    <property type="match status" value="1"/>
</dbReference>
<keyword evidence="17" id="KW-0418">Kinase</keyword>
<evidence type="ECO:0000256" key="19">
    <source>
        <dbReference type="ARBA" id="ARBA00046577"/>
    </source>
</evidence>
<keyword evidence="15" id="KW-0598">Phosphotransferase system</keyword>
<dbReference type="InterPro" id="IPR000121">
    <property type="entry name" value="PEP_util_C"/>
</dbReference>
<dbReference type="Pfam" id="PF00391">
    <property type="entry name" value="PEP-utilizers"/>
    <property type="match status" value="1"/>
</dbReference>
<keyword evidence="16" id="KW-0479">Metal-binding</keyword>
<dbReference type="EC" id="2.7.3.9" evidence="9"/>
<dbReference type="Pfam" id="PF02896">
    <property type="entry name" value="PEP-utilizers_C"/>
    <property type="match status" value="1"/>
</dbReference>
<proteinExistence type="inferred from homology"/>
<evidence type="ECO:0000256" key="14">
    <source>
        <dbReference type="ARBA" id="ARBA00022679"/>
    </source>
</evidence>
<evidence type="ECO:0000256" key="3">
    <source>
        <dbReference type="ARBA" id="ARBA00001946"/>
    </source>
</evidence>
<evidence type="ECO:0000256" key="1">
    <source>
        <dbReference type="ARBA" id="ARBA00000683"/>
    </source>
</evidence>
<organism evidence="22 23">
    <name type="scientific">Nocardia rhizosphaerihabitans</name>
    <dbReference type="NCBI Taxonomy" id="1691570"/>
    <lineage>
        <taxon>Bacteria</taxon>
        <taxon>Bacillati</taxon>
        <taxon>Actinomycetota</taxon>
        <taxon>Actinomycetes</taxon>
        <taxon>Mycobacteriales</taxon>
        <taxon>Nocardiaceae</taxon>
        <taxon>Nocardia</taxon>
    </lineage>
</organism>
<dbReference type="PROSITE" id="PS51096">
    <property type="entry name" value="PTS_EIIA_TYPE_4"/>
    <property type="match status" value="1"/>
</dbReference>
<dbReference type="NCBIfam" id="TIGR02364">
    <property type="entry name" value="dha_pts"/>
    <property type="match status" value="1"/>
</dbReference>
<comment type="function">
    <text evidence="4">Component of the dihydroxyacetone kinase complex, which is responsible for the phosphoenolpyruvate (PEP)-dependent phosphorylation of dihydroxyacetone. DhaM serves as the phosphoryl donor. Is phosphorylated by phosphoenolpyruvate in an EI- and HPr-dependent reaction, and a phosphorelay system on histidine residues finally leads to phosphoryl transfer to DhaL and dihydroxyacetone.</text>
</comment>
<dbReference type="Pfam" id="PF03610">
    <property type="entry name" value="EIIA-man"/>
    <property type="match status" value="1"/>
</dbReference>
<dbReference type="NCBIfam" id="TIGR01417">
    <property type="entry name" value="PTS_I_fam"/>
    <property type="match status" value="1"/>
</dbReference>
<dbReference type="InterPro" id="IPR012844">
    <property type="entry name" value="DhaM_N"/>
</dbReference>
<evidence type="ECO:0000256" key="17">
    <source>
        <dbReference type="ARBA" id="ARBA00022777"/>
    </source>
</evidence>
<accession>A0ABQ2KFS0</accession>
<keyword evidence="12" id="KW-0963">Cytoplasm</keyword>
<dbReference type="SUPFAM" id="SSF52009">
    <property type="entry name" value="Phosphohistidine domain"/>
    <property type="match status" value="1"/>
</dbReference>
<keyword evidence="13" id="KW-0762">Sugar transport</keyword>
<evidence type="ECO:0000313" key="23">
    <source>
        <dbReference type="Proteomes" id="UP000658127"/>
    </source>
</evidence>
<evidence type="ECO:0000256" key="5">
    <source>
        <dbReference type="ARBA" id="ARBA00003681"/>
    </source>
</evidence>
<dbReference type="Gene3D" id="3.40.50.510">
    <property type="entry name" value="Phosphotransferase system, mannose-type IIA component"/>
    <property type="match status" value="1"/>
</dbReference>
<dbReference type="EMBL" id="BMNE01000003">
    <property type="protein sequence ID" value="GGN79689.1"/>
    <property type="molecule type" value="Genomic_DNA"/>
</dbReference>
<dbReference type="RefSeq" id="WP_189028066.1">
    <property type="nucleotide sequence ID" value="NZ_BMNE01000003.1"/>
</dbReference>
<dbReference type="InterPro" id="IPR040442">
    <property type="entry name" value="Pyrv_kinase-like_dom_sf"/>
</dbReference>
<comment type="cofactor">
    <cofactor evidence="3">
        <name>Mg(2+)</name>
        <dbReference type="ChEBI" id="CHEBI:18420"/>
    </cofactor>
</comment>
<reference evidence="23" key="1">
    <citation type="journal article" date="2019" name="Int. J. Syst. Evol. Microbiol.">
        <title>The Global Catalogue of Microorganisms (GCM) 10K type strain sequencing project: providing services to taxonomists for standard genome sequencing and annotation.</title>
        <authorList>
            <consortium name="The Broad Institute Genomics Platform"/>
            <consortium name="The Broad Institute Genome Sequencing Center for Infectious Disease"/>
            <person name="Wu L."/>
            <person name="Ma J."/>
        </authorList>
    </citation>
    <scope>NUCLEOTIDE SEQUENCE [LARGE SCALE GENOMIC DNA]</scope>
    <source>
        <strain evidence="23">CGMCC 4.7329</strain>
    </source>
</reference>